<accession>A0A3D9T7G2</accession>
<evidence type="ECO:0000313" key="2">
    <source>
        <dbReference type="Proteomes" id="UP000256661"/>
    </source>
</evidence>
<dbReference type="Proteomes" id="UP000256661">
    <property type="component" value="Unassembled WGS sequence"/>
</dbReference>
<organism evidence="1 2">
    <name type="scientific">Thermomonospora umbrina</name>
    <dbReference type="NCBI Taxonomy" id="111806"/>
    <lineage>
        <taxon>Bacteria</taxon>
        <taxon>Bacillati</taxon>
        <taxon>Actinomycetota</taxon>
        <taxon>Actinomycetes</taxon>
        <taxon>Streptosporangiales</taxon>
        <taxon>Thermomonosporaceae</taxon>
        <taxon>Thermomonospora</taxon>
    </lineage>
</organism>
<dbReference type="EMBL" id="QTTT01000001">
    <property type="protein sequence ID" value="REF00615.1"/>
    <property type="molecule type" value="Genomic_DNA"/>
</dbReference>
<reference evidence="1 2" key="1">
    <citation type="submission" date="2018-08" db="EMBL/GenBank/DDBJ databases">
        <title>Sequencing the genomes of 1000 actinobacteria strains.</title>
        <authorList>
            <person name="Klenk H.-P."/>
        </authorList>
    </citation>
    <scope>NUCLEOTIDE SEQUENCE [LARGE SCALE GENOMIC DNA]</scope>
    <source>
        <strain evidence="1 2">DSM 43927</strain>
    </source>
</reference>
<gene>
    <name evidence="1" type="ORF">DFJ69_6170</name>
</gene>
<keyword evidence="2" id="KW-1185">Reference proteome</keyword>
<comment type="caution">
    <text evidence="1">The sequence shown here is derived from an EMBL/GenBank/DDBJ whole genome shotgun (WGS) entry which is preliminary data.</text>
</comment>
<evidence type="ECO:0000313" key="1">
    <source>
        <dbReference type="EMBL" id="REF00615.1"/>
    </source>
</evidence>
<dbReference type="AlphaFoldDB" id="A0A3D9T7G2"/>
<sequence>MPDAAGWIGHLREAAERLPAEGPPAVREARRRAVDAVAVALGVDPTLAEPDRARPVDVVSELLRQFQPLARQAAVDLRRRELESVPGGERDIAMLGRT</sequence>
<proteinExistence type="predicted"/>
<name>A0A3D9T7G2_9ACTN</name>
<protein>
    <submittedName>
        <fullName evidence="1">Uncharacterized protein</fullName>
    </submittedName>
</protein>